<evidence type="ECO:0000259" key="10">
    <source>
        <dbReference type="Pfam" id="PF00925"/>
    </source>
</evidence>
<evidence type="ECO:0000256" key="8">
    <source>
        <dbReference type="ARBA" id="ARBA00049295"/>
    </source>
</evidence>
<dbReference type="HAMAP" id="MF_00179">
    <property type="entry name" value="RibA"/>
    <property type="match status" value="1"/>
</dbReference>
<feature type="active site" description="Nucleophile" evidence="9">
    <location>
        <position position="134"/>
    </location>
</feature>
<dbReference type="GO" id="GO:0008686">
    <property type="term" value="F:3,4-dihydroxy-2-butanone-4-phosphate synthase activity"/>
    <property type="evidence" value="ECO:0007669"/>
    <property type="project" value="TreeGrafter"/>
</dbReference>
<dbReference type="AlphaFoldDB" id="A0A0C2D695"/>
<feature type="binding site" evidence="9">
    <location>
        <position position="76"/>
    </location>
    <ligand>
        <name>GTP</name>
        <dbReference type="ChEBI" id="CHEBI:37565"/>
    </ligand>
</feature>
<dbReference type="PANTHER" id="PTHR21327:SF18">
    <property type="entry name" value="3,4-DIHYDROXY-2-BUTANONE 4-PHOSPHATE SYNTHASE"/>
    <property type="match status" value="1"/>
</dbReference>
<keyword evidence="6 9" id="KW-0862">Zinc</keyword>
<evidence type="ECO:0000313" key="12">
    <source>
        <dbReference type="Proteomes" id="UP000031599"/>
    </source>
</evidence>
<keyword evidence="5 9" id="KW-0378">Hydrolase</keyword>
<proteinExistence type="inferred from homology"/>
<reference evidence="11 12" key="1">
    <citation type="submission" date="2014-12" db="EMBL/GenBank/DDBJ databases">
        <title>Genome assembly of Enhygromyxa salina DSM 15201.</title>
        <authorList>
            <person name="Sharma G."/>
            <person name="Subramanian S."/>
        </authorList>
    </citation>
    <scope>NUCLEOTIDE SEQUENCE [LARGE SCALE GENOMIC DNA]</scope>
    <source>
        <strain evidence="11 12">DSM 15201</strain>
    </source>
</reference>
<feature type="binding site" evidence="9">
    <location>
        <position position="120"/>
    </location>
    <ligand>
        <name>GTP</name>
        <dbReference type="ChEBI" id="CHEBI:37565"/>
    </ligand>
</feature>
<keyword evidence="2 9" id="KW-0686">Riboflavin biosynthesis</keyword>
<dbReference type="SUPFAM" id="SSF142695">
    <property type="entry name" value="RibA-like"/>
    <property type="match status" value="1"/>
</dbReference>
<evidence type="ECO:0000256" key="2">
    <source>
        <dbReference type="ARBA" id="ARBA00022619"/>
    </source>
</evidence>
<accession>A0A0C2D695</accession>
<dbReference type="Gene3D" id="3.40.50.10990">
    <property type="entry name" value="GTP cyclohydrolase II"/>
    <property type="match status" value="1"/>
</dbReference>
<evidence type="ECO:0000256" key="6">
    <source>
        <dbReference type="ARBA" id="ARBA00022833"/>
    </source>
</evidence>
<keyword evidence="7 9" id="KW-0342">GTP-binding</keyword>
<dbReference type="RefSeq" id="WP_052548742.1">
    <property type="nucleotide sequence ID" value="NZ_JMCC02000029.1"/>
</dbReference>
<dbReference type="FunFam" id="3.40.50.10990:FF:000002">
    <property type="entry name" value="GTP cyclohydrolase-2"/>
    <property type="match status" value="1"/>
</dbReference>
<dbReference type="UniPathway" id="UPA00275">
    <property type="reaction ID" value="UER00400"/>
</dbReference>
<dbReference type="InterPro" id="IPR000926">
    <property type="entry name" value="RibA"/>
</dbReference>
<feature type="binding site" evidence="9">
    <location>
        <position position="160"/>
    </location>
    <ligand>
        <name>GTP</name>
        <dbReference type="ChEBI" id="CHEBI:37565"/>
    </ligand>
</feature>
<evidence type="ECO:0000256" key="9">
    <source>
        <dbReference type="HAMAP-Rule" id="MF_00179"/>
    </source>
</evidence>
<comment type="similarity">
    <text evidence="9">Belongs to the GTP cyclohydrolase II family.</text>
</comment>
<dbReference type="EMBL" id="JMCC02000029">
    <property type="protein sequence ID" value="KIG17175.1"/>
    <property type="molecule type" value="Genomic_DNA"/>
</dbReference>
<evidence type="ECO:0000256" key="4">
    <source>
        <dbReference type="ARBA" id="ARBA00022741"/>
    </source>
</evidence>
<dbReference type="GO" id="GO:0005525">
    <property type="term" value="F:GTP binding"/>
    <property type="evidence" value="ECO:0007669"/>
    <property type="project" value="UniProtKB-KW"/>
</dbReference>
<feature type="binding site" evidence="9">
    <location>
        <begin position="98"/>
        <end position="100"/>
    </location>
    <ligand>
        <name>GTP</name>
        <dbReference type="ChEBI" id="CHEBI:37565"/>
    </ligand>
</feature>
<comment type="catalytic activity">
    <reaction evidence="8 9">
        <text>GTP + 4 H2O = 2,5-diamino-6-hydroxy-4-(5-phosphoribosylamino)-pyrimidine + formate + 2 phosphate + 3 H(+)</text>
        <dbReference type="Rhea" id="RHEA:23704"/>
        <dbReference type="ChEBI" id="CHEBI:15377"/>
        <dbReference type="ChEBI" id="CHEBI:15378"/>
        <dbReference type="ChEBI" id="CHEBI:15740"/>
        <dbReference type="ChEBI" id="CHEBI:37565"/>
        <dbReference type="ChEBI" id="CHEBI:43474"/>
        <dbReference type="ChEBI" id="CHEBI:58614"/>
        <dbReference type="EC" id="3.5.4.25"/>
    </reaction>
</comment>
<evidence type="ECO:0000256" key="7">
    <source>
        <dbReference type="ARBA" id="ARBA00023134"/>
    </source>
</evidence>
<evidence type="ECO:0000256" key="5">
    <source>
        <dbReference type="ARBA" id="ARBA00022801"/>
    </source>
</evidence>
<sequence length="200" mass="22002">MLSSTPVVRVYARASLPSRHGDLEVVSFTDVEGRRLDDVAVVCGNIAGAAEVPTRVHSECLTGDVFGSLRCDCRDQLELALDRIAADQLGLIIYMRQEGRGIGIAEKVRAYELQDGGYDTLEANLHLGFDGDMRRYDLAAAMIHALEVESIVLHTNNPLKVEGLRSNGIQVVSREAIVSEPRDENVQYLRTKKAKMGHVL</sequence>
<dbReference type="GO" id="GO:0005829">
    <property type="term" value="C:cytosol"/>
    <property type="evidence" value="ECO:0007669"/>
    <property type="project" value="TreeGrafter"/>
</dbReference>
<dbReference type="Pfam" id="PF00925">
    <property type="entry name" value="GTP_cyclohydro2"/>
    <property type="match status" value="1"/>
</dbReference>
<evidence type="ECO:0000256" key="1">
    <source>
        <dbReference type="ARBA" id="ARBA00004853"/>
    </source>
</evidence>
<comment type="caution">
    <text evidence="11">The sequence shown here is derived from an EMBL/GenBank/DDBJ whole genome shotgun (WGS) entry which is preliminary data.</text>
</comment>
<dbReference type="InterPro" id="IPR032677">
    <property type="entry name" value="GTP_cyclohydro_II"/>
</dbReference>
<comment type="pathway">
    <text evidence="1 9">Cofactor biosynthesis; riboflavin biosynthesis; 5-amino-6-(D-ribitylamino)uracil from GTP: step 1/4.</text>
</comment>
<dbReference type="PANTHER" id="PTHR21327">
    <property type="entry name" value="GTP CYCLOHYDROLASE II-RELATED"/>
    <property type="match status" value="1"/>
</dbReference>
<dbReference type="Proteomes" id="UP000031599">
    <property type="component" value="Unassembled WGS sequence"/>
</dbReference>
<dbReference type="NCBIfam" id="NF001591">
    <property type="entry name" value="PRK00393.1"/>
    <property type="match status" value="1"/>
</dbReference>
<feature type="binding site" evidence="9">
    <location>
        <position position="155"/>
    </location>
    <ligand>
        <name>GTP</name>
        <dbReference type="ChEBI" id="CHEBI:37565"/>
    </ligand>
</feature>
<gene>
    <name evidence="9" type="primary">ribA</name>
    <name evidence="11" type="ORF">DB30_03772</name>
</gene>
<dbReference type="GO" id="GO:0008270">
    <property type="term" value="F:zinc ion binding"/>
    <property type="evidence" value="ECO:0007669"/>
    <property type="project" value="UniProtKB-UniRule"/>
</dbReference>
<dbReference type="NCBIfam" id="TIGR00505">
    <property type="entry name" value="ribA"/>
    <property type="match status" value="1"/>
</dbReference>
<keyword evidence="4 9" id="KW-0547">Nucleotide-binding</keyword>
<feature type="binding site" evidence="9">
    <location>
        <position position="60"/>
    </location>
    <ligand>
        <name>Zn(2+)</name>
        <dbReference type="ChEBI" id="CHEBI:29105"/>
        <note>catalytic</note>
    </ligand>
</feature>
<name>A0A0C2D695_9BACT</name>
<feature type="binding site" evidence="9">
    <location>
        <position position="73"/>
    </location>
    <ligand>
        <name>Zn(2+)</name>
        <dbReference type="ChEBI" id="CHEBI:29105"/>
        <note>catalytic</note>
    </ligand>
</feature>
<feature type="domain" description="GTP cyclohydrolase II" evidence="10">
    <location>
        <begin position="13"/>
        <end position="174"/>
    </location>
</feature>
<evidence type="ECO:0000313" key="11">
    <source>
        <dbReference type="EMBL" id="KIG17175.1"/>
    </source>
</evidence>
<dbReference type="CDD" id="cd00641">
    <property type="entry name" value="GTP_cyclohydro2"/>
    <property type="match status" value="1"/>
</dbReference>
<protein>
    <recommendedName>
        <fullName evidence="9">GTP cyclohydrolase-2</fullName>
        <ecNumber evidence="9">3.5.4.25</ecNumber>
    </recommendedName>
    <alternativeName>
        <fullName evidence="9">GTP cyclohydrolase II</fullName>
    </alternativeName>
</protein>
<dbReference type="GO" id="GO:0009231">
    <property type="term" value="P:riboflavin biosynthetic process"/>
    <property type="evidence" value="ECO:0007669"/>
    <property type="project" value="UniProtKB-UniRule"/>
</dbReference>
<keyword evidence="3 9" id="KW-0479">Metal-binding</keyword>
<feature type="binding site" evidence="9">
    <location>
        <begin position="55"/>
        <end position="59"/>
    </location>
    <ligand>
        <name>GTP</name>
        <dbReference type="ChEBI" id="CHEBI:37565"/>
    </ligand>
</feature>
<comment type="function">
    <text evidence="9">Catalyzes the conversion of GTP to 2,5-diamino-6-ribosylamino-4(3H)-pyrimidinone 5'-phosphate (DARP), formate and pyrophosphate.</text>
</comment>
<evidence type="ECO:0000256" key="3">
    <source>
        <dbReference type="ARBA" id="ARBA00022723"/>
    </source>
</evidence>
<comment type="cofactor">
    <cofactor evidence="9">
        <name>Zn(2+)</name>
        <dbReference type="ChEBI" id="CHEBI:29105"/>
    </cofactor>
    <text evidence="9">Binds 1 zinc ion per subunit.</text>
</comment>
<dbReference type="GO" id="GO:0003935">
    <property type="term" value="F:GTP cyclohydrolase II activity"/>
    <property type="evidence" value="ECO:0007669"/>
    <property type="project" value="UniProtKB-UniRule"/>
</dbReference>
<dbReference type="InterPro" id="IPR036144">
    <property type="entry name" value="RibA-like_sf"/>
</dbReference>
<dbReference type="EC" id="3.5.4.25" evidence="9"/>
<feature type="active site" description="Proton acceptor" evidence="9">
    <location>
        <position position="132"/>
    </location>
</feature>
<feature type="binding site" evidence="9">
    <location>
        <position position="71"/>
    </location>
    <ligand>
        <name>Zn(2+)</name>
        <dbReference type="ChEBI" id="CHEBI:29105"/>
        <note>catalytic</note>
    </ligand>
</feature>
<organism evidence="11 12">
    <name type="scientific">Enhygromyxa salina</name>
    <dbReference type="NCBI Taxonomy" id="215803"/>
    <lineage>
        <taxon>Bacteria</taxon>
        <taxon>Pseudomonadati</taxon>
        <taxon>Myxococcota</taxon>
        <taxon>Polyangia</taxon>
        <taxon>Nannocystales</taxon>
        <taxon>Nannocystaceae</taxon>
        <taxon>Enhygromyxa</taxon>
    </lineage>
</organism>